<dbReference type="PANTHER" id="PTHR43221">
    <property type="entry name" value="PROTEASE HTPX"/>
    <property type="match status" value="1"/>
</dbReference>
<evidence type="ECO:0000256" key="1">
    <source>
        <dbReference type="ARBA" id="ARBA00001947"/>
    </source>
</evidence>
<reference evidence="14 15" key="1">
    <citation type="submission" date="2023-03" db="EMBL/GenBank/DDBJ databases">
        <authorList>
            <person name="Pearce D."/>
        </authorList>
    </citation>
    <scope>NUCLEOTIDE SEQUENCE [LARGE SCALE GENOMIC DNA]</scope>
    <source>
        <strain evidence="14">Msz</strain>
    </source>
</reference>
<evidence type="ECO:0000256" key="4">
    <source>
        <dbReference type="ARBA" id="ARBA00022670"/>
    </source>
</evidence>
<evidence type="ECO:0000256" key="3">
    <source>
        <dbReference type="ARBA" id="ARBA00022475"/>
    </source>
</evidence>
<keyword evidence="4" id="KW-0645">Protease</keyword>
<feature type="domain" description="Peptidase M48" evidence="13">
    <location>
        <begin position="135"/>
        <end position="329"/>
    </location>
</feature>
<dbReference type="EMBL" id="OX458333">
    <property type="protein sequence ID" value="CAI8860617.1"/>
    <property type="molecule type" value="Genomic_DNA"/>
</dbReference>
<keyword evidence="11 12" id="KW-0472">Membrane</keyword>
<sequence>MTNEQFEALVGRLEHQAQSKPGRYRLKVFLLAMLGNAYVGAMLLLMIALMAVLIASIMVLKALAVKLIILVGLFLWMIVKALWVKMDPPEGAEIKPREAPELFAMIEGLRRQLSAPRFHHVLITDDFNAGVVQSPRLGIFGWPRNYLLIGLPLIKTLNKEQFKAVLAHEFGHLAKGHGRMSNWIYRQRARWESLLAVLDATQSKGSFLFKPFLAWFAPYFNAYSFPMARANEYEADATSARLTSPQAVAEALTSVNVVGSYLAERYWPQIYKQADEQPQPGFAPYFGLGQRVATELDAVSVQAWLDRAMARPTDLADTHPALSDRLKAIGVPPRLVLPAMGQAADRLLGDALQAITESFDRRWTSDILPSWEERYRKVQDDRRQLAELNARVEAGSELTVQEAYDRARLTETIGNDVDAALAQFRALYERAPDHALACFGLGVCLLSRDDASGCALIEHAMGLDENLIVNGCEQLRDYYWRNGSKEEAHAWLQRMVERSQLLEAAIEERNKLWLGDRFEHHGLSEDVVNELRAALMAIPGLRKAYLVRKRVKHLAHLPCYVLGYRVTGFFQLHSKRRAMEVLRQIQESVPFPGETLIMNVEGANCRFGRKFRRIRGARIL</sequence>
<dbReference type="SUPFAM" id="SSF48452">
    <property type="entry name" value="TPR-like"/>
    <property type="match status" value="1"/>
</dbReference>
<evidence type="ECO:0000256" key="8">
    <source>
        <dbReference type="ARBA" id="ARBA00022833"/>
    </source>
</evidence>
<evidence type="ECO:0000313" key="14">
    <source>
        <dbReference type="EMBL" id="CAI8860617.1"/>
    </source>
</evidence>
<comment type="subcellular location">
    <subcellularLocation>
        <location evidence="2">Cell membrane</location>
        <topology evidence="2">Multi-pass membrane protein</topology>
    </subcellularLocation>
</comment>
<dbReference type="PANTHER" id="PTHR43221:SF1">
    <property type="entry name" value="PROTEASE HTPX"/>
    <property type="match status" value="1"/>
</dbReference>
<proteinExistence type="predicted"/>
<keyword evidence="5 12" id="KW-0812">Transmembrane</keyword>
<keyword evidence="6" id="KW-0479">Metal-binding</keyword>
<dbReference type="InterPro" id="IPR050083">
    <property type="entry name" value="HtpX_protease"/>
</dbReference>
<comment type="cofactor">
    <cofactor evidence="1">
        <name>Zn(2+)</name>
        <dbReference type="ChEBI" id="CHEBI:29105"/>
    </cofactor>
</comment>
<dbReference type="InterPro" id="IPR011990">
    <property type="entry name" value="TPR-like_helical_dom_sf"/>
</dbReference>
<dbReference type="Gene3D" id="3.30.2010.10">
    <property type="entry name" value="Metalloproteases ('zincins'), catalytic domain"/>
    <property type="match status" value="1"/>
</dbReference>
<evidence type="ECO:0000256" key="2">
    <source>
        <dbReference type="ARBA" id="ARBA00004651"/>
    </source>
</evidence>
<dbReference type="Gene3D" id="1.25.40.10">
    <property type="entry name" value="Tetratricopeptide repeat domain"/>
    <property type="match status" value="1"/>
</dbReference>
<evidence type="ECO:0000256" key="6">
    <source>
        <dbReference type="ARBA" id="ARBA00022723"/>
    </source>
</evidence>
<keyword evidence="3" id="KW-1003">Cell membrane</keyword>
<evidence type="ECO:0000256" key="7">
    <source>
        <dbReference type="ARBA" id="ARBA00022801"/>
    </source>
</evidence>
<name>A0ABN8X6C5_9GAMM</name>
<evidence type="ECO:0000256" key="10">
    <source>
        <dbReference type="ARBA" id="ARBA00023049"/>
    </source>
</evidence>
<evidence type="ECO:0000256" key="9">
    <source>
        <dbReference type="ARBA" id="ARBA00022989"/>
    </source>
</evidence>
<keyword evidence="15" id="KW-1185">Reference proteome</keyword>
<evidence type="ECO:0000313" key="15">
    <source>
        <dbReference type="Proteomes" id="UP001162030"/>
    </source>
</evidence>
<evidence type="ECO:0000256" key="11">
    <source>
        <dbReference type="ARBA" id="ARBA00023136"/>
    </source>
</evidence>
<evidence type="ECO:0000259" key="13">
    <source>
        <dbReference type="Pfam" id="PF01435"/>
    </source>
</evidence>
<keyword evidence="8" id="KW-0862">Zinc</keyword>
<keyword evidence="9 12" id="KW-1133">Transmembrane helix</keyword>
<evidence type="ECO:0000256" key="5">
    <source>
        <dbReference type="ARBA" id="ARBA00022692"/>
    </source>
</evidence>
<organism evidence="14 15">
    <name type="scientific">Methylocaldum szegediense</name>
    <dbReference type="NCBI Taxonomy" id="73780"/>
    <lineage>
        <taxon>Bacteria</taxon>
        <taxon>Pseudomonadati</taxon>
        <taxon>Pseudomonadota</taxon>
        <taxon>Gammaproteobacteria</taxon>
        <taxon>Methylococcales</taxon>
        <taxon>Methylococcaceae</taxon>
        <taxon>Methylocaldum</taxon>
    </lineage>
</organism>
<dbReference type="Proteomes" id="UP001162030">
    <property type="component" value="Chromosome"/>
</dbReference>
<keyword evidence="10" id="KW-0482">Metalloprotease</keyword>
<feature type="transmembrane region" description="Helical" evidence="12">
    <location>
        <begin position="63"/>
        <end position="83"/>
    </location>
</feature>
<dbReference type="RefSeq" id="WP_026611436.1">
    <property type="nucleotide sequence ID" value="NZ_OX458333.1"/>
</dbReference>
<keyword evidence="7" id="KW-0378">Hydrolase</keyword>
<gene>
    <name evidence="14" type="ORF">MSZNOR_2686</name>
</gene>
<dbReference type="InterPro" id="IPR001915">
    <property type="entry name" value="Peptidase_M48"/>
</dbReference>
<feature type="transmembrane region" description="Helical" evidence="12">
    <location>
        <begin position="28"/>
        <end position="57"/>
    </location>
</feature>
<evidence type="ECO:0000256" key="12">
    <source>
        <dbReference type="SAM" id="Phobius"/>
    </source>
</evidence>
<dbReference type="Pfam" id="PF01435">
    <property type="entry name" value="Peptidase_M48"/>
    <property type="match status" value="1"/>
</dbReference>
<protein>
    <recommendedName>
        <fullName evidence="13">Peptidase M48 domain-containing protein</fullName>
    </recommendedName>
</protein>
<accession>A0ABN8X6C5</accession>
<dbReference type="CDD" id="cd07328">
    <property type="entry name" value="M48_Ste24p_like"/>
    <property type="match status" value="1"/>
</dbReference>